<evidence type="ECO:0000313" key="2">
    <source>
        <dbReference type="EMBL" id="CCB89935.1"/>
    </source>
</evidence>
<evidence type="ECO:0000313" key="3">
    <source>
        <dbReference type="Proteomes" id="UP000000496"/>
    </source>
</evidence>
<dbReference type="PANTHER" id="PTHR43798:SF33">
    <property type="entry name" value="HYDROLASE, PUTATIVE (AFU_ORTHOLOGUE AFUA_2G14860)-RELATED"/>
    <property type="match status" value="1"/>
</dbReference>
<feature type="domain" description="AB hydrolase-1" evidence="1">
    <location>
        <begin position="20"/>
        <end position="250"/>
    </location>
</feature>
<keyword evidence="3" id="KW-1185">Reference proteome</keyword>
<dbReference type="InterPro" id="IPR050266">
    <property type="entry name" value="AB_hydrolase_sf"/>
</dbReference>
<dbReference type="eggNOG" id="COG2267">
    <property type="taxonomic scope" value="Bacteria"/>
</dbReference>
<dbReference type="RefSeq" id="WP_013944401.1">
    <property type="nucleotide sequence ID" value="NC_015713.1"/>
</dbReference>
<proteinExistence type="predicted"/>
<reference evidence="2 3" key="2">
    <citation type="journal article" date="2011" name="Mol. Biol. Evol.">
        <title>Unity in variety--the pan-genome of the Chlamydiae.</title>
        <authorList>
            <person name="Collingro A."/>
            <person name="Tischler P."/>
            <person name="Weinmaier T."/>
            <person name="Penz T."/>
            <person name="Heinz E."/>
            <person name="Brunham R.C."/>
            <person name="Read T.D."/>
            <person name="Bavoil P.M."/>
            <person name="Sachse K."/>
            <person name="Kahane S."/>
            <person name="Friedman M.G."/>
            <person name="Rattei T."/>
            <person name="Myers G.S."/>
            <person name="Horn M."/>
        </authorList>
    </citation>
    <scope>NUCLEOTIDE SEQUENCE [LARGE SCALE GENOMIC DNA]</scope>
    <source>
        <strain evidence="3">ATCC VR-1471 / Z</strain>
    </source>
</reference>
<dbReference type="PANTHER" id="PTHR43798">
    <property type="entry name" value="MONOACYLGLYCEROL LIPASE"/>
    <property type="match status" value="1"/>
</dbReference>
<name>F8L3R8_SIMNZ</name>
<dbReference type="OrthoDB" id="9773293at2"/>
<protein>
    <recommendedName>
        <fullName evidence="1">AB hydrolase-1 domain-containing protein</fullName>
    </recommendedName>
</protein>
<dbReference type="SUPFAM" id="SSF53474">
    <property type="entry name" value="alpha/beta-Hydrolases"/>
    <property type="match status" value="1"/>
</dbReference>
<dbReference type="InterPro" id="IPR000073">
    <property type="entry name" value="AB_hydrolase_1"/>
</dbReference>
<gene>
    <name evidence="2" type="ordered locus">SNE_A20580</name>
</gene>
<accession>F8L3R8</accession>
<dbReference type="AlphaFoldDB" id="F8L3R8"/>
<organism evidence="2 3">
    <name type="scientific">Simkania negevensis (strain ATCC VR-1471 / DSM 27360 / Z)</name>
    <dbReference type="NCBI Taxonomy" id="331113"/>
    <lineage>
        <taxon>Bacteria</taxon>
        <taxon>Pseudomonadati</taxon>
        <taxon>Chlamydiota</taxon>
        <taxon>Chlamydiia</taxon>
        <taxon>Parachlamydiales</taxon>
        <taxon>Simkaniaceae</taxon>
        <taxon>Simkania</taxon>
    </lineage>
</organism>
<dbReference type="PRINTS" id="PR00111">
    <property type="entry name" value="ABHYDROLASE"/>
</dbReference>
<dbReference type="Pfam" id="PF00561">
    <property type="entry name" value="Abhydrolase_1"/>
    <property type="match status" value="1"/>
</dbReference>
<dbReference type="KEGG" id="sng:SNE_A20580"/>
<dbReference type="EMBL" id="FR872582">
    <property type="protein sequence ID" value="CCB89935.1"/>
    <property type="molecule type" value="Genomic_DNA"/>
</dbReference>
<dbReference type="GO" id="GO:0046464">
    <property type="term" value="P:acylglycerol catabolic process"/>
    <property type="evidence" value="ECO:0007669"/>
    <property type="project" value="TreeGrafter"/>
</dbReference>
<dbReference type="HOGENOM" id="CLU_020336_50_2_0"/>
<sequence length="265" mass="30124">MPTLKTENCNIYYEVKGQGPPLVLINGFTNHLGMWDNFVASLQHQFQVLQFDARGAGRSETPSTSITIDHIADDIIALLNTLSLKQADMVGFSMGSVIIQSLALRYPDRLNKAVMISPFNRFPTSAYLQALNYAHLRDYGLSPHLLIEKVLPWIYSSSFLQDPVRVKQTIEELENTPYPQSNEGYDKQLDALRSFDKTDKLHEIAHPILLIAGEEDLYTPLYTAQRLHELLQNATLEILSQVGHMGHIERKHEVLNLITTWLLQK</sequence>
<dbReference type="GO" id="GO:0016020">
    <property type="term" value="C:membrane"/>
    <property type="evidence" value="ECO:0007669"/>
    <property type="project" value="TreeGrafter"/>
</dbReference>
<evidence type="ECO:0000259" key="1">
    <source>
        <dbReference type="Pfam" id="PF00561"/>
    </source>
</evidence>
<dbReference type="Gene3D" id="3.40.50.1820">
    <property type="entry name" value="alpha/beta hydrolase"/>
    <property type="match status" value="1"/>
</dbReference>
<dbReference type="GO" id="GO:0047372">
    <property type="term" value="F:monoacylglycerol lipase activity"/>
    <property type="evidence" value="ECO:0007669"/>
    <property type="project" value="TreeGrafter"/>
</dbReference>
<reference key="1">
    <citation type="journal article" date="2011" name="Mol. Biol. Evol.">
        <title>Unity in variety -- the pan-genome of the Chlamydiae.</title>
        <authorList>
            <person name="Collingro A."/>
            <person name="Tischler P."/>
            <person name="Weinmaier T."/>
            <person name="Penz T."/>
            <person name="Heinz E."/>
            <person name="Brunham R.C."/>
            <person name="Read T.D."/>
            <person name="Bavoil P.M."/>
            <person name="Sachse K."/>
            <person name="Kahane S."/>
            <person name="Friedman M.G."/>
            <person name="Rattei T."/>
            <person name="Myers G.S.A."/>
            <person name="Horn M."/>
        </authorList>
    </citation>
    <scope>NUCLEOTIDE SEQUENCE</scope>
    <source>
        <strain>Z</strain>
    </source>
</reference>
<dbReference type="STRING" id="331113.SNE_A20580"/>
<dbReference type="InterPro" id="IPR029058">
    <property type="entry name" value="AB_hydrolase_fold"/>
</dbReference>
<dbReference type="Proteomes" id="UP000000496">
    <property type="component" value="Chromosome gsn.131"/>
</dbReference>